<protein>
    <submittedName>
        <fullName evidence="2">DUF4023 domain-containing protein</fullName>
    </submittedName>
</protein>
<proteinExistence type="predicted"/>
<organism evidence="2 3">
    <name type="scientific">Paenibacillus chibensis</name>
    <dbReference type="NCBI Taxonomy" id="59846"/>
    <lineage>
        <taxon>Bacteria</taxon>
        <taxon>Bacillati</taxon>
        <taxon>Bacillota</taxon>
        <taxon>Bacilli</taxon>
        <taxon>Bacillales</taxon>
        <taxon>Paenibacillaceae</taxon>
        <taxon>Paenibacillus</taxon>
    </lineage>
</organism>
<evidence type="ECO:0000256" key="1">
    <source>
        <dbReference type="SAM" id="MobiDB-lite"/>
    </source>
</evidence>
<dbReference type="RefSeq" id="WP_127601301.1">
    <property type="nucleotide sequence ID" value="NZ_BIMK01000005.1"/>
</dbReference>
<reference evidence="2 3" key="1">
    <citation type="submission" date="2023-03" db="EMBL/GenBank/DDBJ databases">
        <title>Bacillus Genome Sequencing.</title>
        <authorList>
            <person name="Dunlap C."/>
        </authorList>
    </citation>
    <scope>NUCLEOTIDE SEQUENCE [LARGE SCALE GENOMIC DNA]</scope>
    <source>
        <strain evidence="2 3">NRS-52</strain>
    </source>
</reference>
<comment type="caution">
    <text evidence="2">The sequence shown here is derived from an EMBL/GenBank/DDBJ whole genome shotgun (WGS) entry which is preliminary data.</text>
</comment>
<feature type="compositionally biased region" description="Basic and acidic residues" evidence="1">
    <location>
        <begin position="1"/>
        <end position="27"/>
    </location>
</feature>
<dbReference type="EMBL" id="JARTLD010000039">
    <property type="protein sequence ID" value="MED5018856.1"/>
    <property type="molecule type" value="Genomic_DNA"/>
</dbReference>
<evidence type="ECO:0000313" key="2">
    <source>
        <dbReference type="EMBL" id="MED5018856.1"/>
    </source>
</evidence>
<sequence length="44" mass="5216">MTDNTHEFVEKVHEQQEKQRKNQEHYGKGQPNSQLPTKQHGTNK</sequence>
<name>A0ABU6PVD6_9BACL</name>
<dbReference type="Proteomes" id="UP001343257">
    <property type="component" value="Unassembled WGS sequence"/>
</dbReference>
<keyword evidence="3" id="KW-1185">Reference proteome</keyword>
<feature type="compositionally biased region" description="Polar residues" evidence="1">
    <location>
        <begin position="30"/>
        <end position="44"/>
    </location>
</feature>
<gene>
    <name evidence="2" type="ORF">P9847_16215</name>
</gene>
<accession>A0ABU6PVD6</accession>
<dbReference type="Pfam" id="PF13215">
    <property type="entry name" value="DUF4023"/>
    <property type="match status" value="1"/>
</dbReference>
<evidence type="ECO:0000313" key="3">
    <source>
        <dbReference type="Proteomes" id="UP001343257"/>
    </source>
</evidence>
<dbReference type="InterPro" id="IPR025097">
    <property type="entry name" value="DUF4023"/>
</dbReference>
<feature type="region of interest" description="Disordered" evidence="1">
    <location>
        <begin position="1"/>
        <end position="44"/>
    </location>
</feature>